<dbReference type="InterPro" id="IPR041268">
    <property type="entry name" value="HU-CCDC81_bac_2"/>
</dbReference>
<comment type="caution">
    <text evidence="2">The sequence shown here is derived from an EMBL/GenBank/DDBJ whole genome shotgun (WGS) entry which is preliminary data.</text>
</comment>
<dbReference type="Gene3D" id="3.30.70.1070">
    <property type="entry name" value="Sporulation related repeat"/>
    <property type="match status" value="1"/>
</dbReference>
<accession>A0A096AT02</accession>
<dbReference type="GO" id="GO:0051301">
    <property type="term" value="P:cell division"/>
    <property type="evidence" value="ECO:0007669"/>
    <property type="project" value="UniProtKB-KW"/>
</dbReference>
<dbReference type="InterPro" id="IPR036680">
    <property type="entry name" value="SPOR-like_sf"/>
</dbReference>
<dbReference type="SUPFAM" id="SSF110997">
    <property type="entry name" value="Sporulation related repeat"/>
    <property type="match status" value="1"/>
</dbReference>
<dbReference type="InterPro" id="IPR040495">
    <property type="entry name" value="HU-CCDC81_bac_1"/>
</dbReference>
<feature type="domain" description="SPOR" evidence="1">
    <location>
        <begin position="249"/>
        <end position="325"/>
    </location>
</feature>
<name>A0A096AT02_9BACT</name>
<sequence length="328" mass="36849">MFKLDRHIEILLLENDCVIVPGLGGFVAHHAEASYDENDALFLPPYRTLGFNPVLQMNDSLLVQSYIEAYDLSYPAAMSEIEAEVETIQRNLEVNGEIILNGLGTLHNDKEGKITFEPYEAGILTPEFYGLSSFELNKIKATKEVEKQKVASIEDTETQKPRAIYIDINNEGEKRLNVSLKAVKDLAVAAVLLSAIFVVGFTSERQNNLANHEVKSGMFYNIFDSNHVSQSAQQTKVQTIKATPKKIENKAEHYWTLVLASHVTEDNANDFIANLKSEGYAQAHLYMGKSSTKVLYGNYKSAQQAVENLNKLRENRNFKQAWVLEIGK</sequence>
<evidence type="ECO:0000313" key="3">
    <source>
        <dbReference type="Proteomes" id="UP000029538"/>
    </source>
</evidence>
<reference evidence="2 3" key="1">
    <citation type="submission" date="2014-07" db="EMBL/GenBank/DDBJ databases">
        <authorList>
            <person name="McCorrison J."/>
            <person name="Sanka R."/>
            <person name="Torralba M."/>
            <person name="Gillis M."/>
            <person name="Haft D.H."/>
            <person name="Methe B."/>
            <person name="Sutton G."/>
            <person name="Nelson K.E."/>
        </authorList>
    </citation>
    <scope>NUCLEOTIDE SEQUENCE [LARGE SCALE GENOMIC DNA]</scope>
    <source>
        <strain evidence="2 3">DNF00882</strain>
    </source>
</reference>
<keyword evidence="2" id="KW-0132">Cell division</keyword>
<dbReference type="Proteomes" id="UP000029538">
    <property type="component" value="Unassembled WGS sequence"/>
</dbReference>
<dbReference type="EMBL" id="JRNR01000024">
    <property type="protein sequence ID" value="KGF49841.1"/>
    <property type="molecule type" value="Genomic_DNA"/>
</dbReference>
<dbReference type="Pfam" id="PF05036">
    <property type="entry name" value="SPOR"/>
    <property type="match status" value="1"/>
</dbReference>
<dbReference type="AlphaFoldDB" id="A0A096AT02"/>
<organism evidence="2 3">
    <name type="scientific">Prevotella disiens DNF00882</name>
    <dbReference type="NCBI Taxonomy" id="1401075"/>
    <lineage>
        <taxon>Bacteria</taxon>
        <taxon>Pseudomonadati</taxon>
        <taxon>Bacteroidota</taxon>
        <taxon>Bacteroidia</taxon>
        <taxon>Bacteroidales</taxon>
        <taxon>Prevotellaceae</taxon>
        <taxon>Prevotella</taxon>
    </lineage>
</organism>
<dbReference type="InterPro" id="IPR007730">
    <property type="entry name" value="SPOR-like_dom"/>
</dbReference>
<dbReference type="Pfam" id="PF18174">
    <property type="entry name" value="HU-CCDC81_bac_1"/>
    <property type="match status" value="1"/>
</dbReference>
<evidence type="ECO:0000313" key="2">
    <source>
        <dbReference type="EMBL" id="KGF49841.1"/>
    </source>
</evidence>
<evidence type="ECO:0000259" key="1">
    <source>
        <dbReference type="PROSITE" id="PS51724"/>
    </source>
</evidence>
<dbReference type="GO" id="GO:0042834">
    <property type="term" value="F:peptidoglycan binding"/>
    <property type="evidence" value="ECO:0007669"/>
    <property type="project" value="InterPro"/>
</dbReference>
<gene>
    <name evidence="2" type="ORF">HMPREF0654_03510</name>
</gene>
<protein>
    <submittedName>
        <fullName evidence="2">Cell division protein</fullName>
    </submittedName>
</protein>
<dbReference type="Pfam" id="PF18175">
    <property type="entry name" value="HU-CCDC81_bac_2"/>
    <property type="match status" value="1"/>
</dbReference>
<proteinExistence type="predicted"/>
<keyword evidence="2" id="KW-0131">Cell cycle</keyword>
<dbReference type="RefSeq" id="WP_036882604.1">
    <property type="nucleotide sequence ID" value="NZ_JRNR01000024.1"/>
</dbReference>
<dbReference type="PROSITE" id="PS51724">
    <property type="entry name" value="SPOR"/>
    <property type="match status" value="1"/>
</dbReference>